<dbReference type="InterPro" id="IPR052163">
    <property type="entry name" value="DGC-Regulatory_Protein"/>
</dbReference>
<dbReference type="EMBL" id="JAQLKE010000022">
    <property type="protein sequence ID" value="MDB7084680.1"/>
    <property type="molecule type" value="Genomic_DNA"/>
</dbReference>
<dbReference type="Pfam" id="PF00990">
    <property type="entry name" value="GGDEF"/>
    <property type="match status" value="1"/>
</dbReference>
<dbReference type="Gene3D" id="3.30.70.270">
    <property type="match status" value="1"/>
</dbReference>
<gene>
    <name evidence="3" type="ORF">PM738_12770</name>
</gene>
<evidence type="ECO:0000259" key="2">
    <source>
        <dbReference type="PROSITE" id="PS50887"/>
    </source>
</evidence>
<dbReference type="RefSeq" id="WP_003535427.1">
    <property type="nucleotide sequence ID" value="NZ_BAABXX010000001.1"/>
</dbReference>
<dbReference type="InterPro" id="IPR035965">
    <property type="entry name" value="PAS-like_dom_sf"/>
</dbReference>
<keyword evidence="3" id="KW-0808">Transferase</keyword>
<dbReference type="InterPro" id="IPR000700">
    <property type="entry name" value="PAS-assoc_C"/>
</dbReference>
<dbReference type="PROSITE" id="PS50113">
    <property type="entry name" value="PAC"/>
    <property type="match status" value="1"/>
</dbReference>
<dbReference type="InterPro" id="IPR029787">
    <property type="entry name" value="Nucleotide_cyclase"/>
</dbReference>
<dbReference type="SMART" id="SM00267">
    <property type="entry name" value="GGDEF"/>
    <property type="match status" value="1"/>
</dbReference>
<sequence>MSGLKFKNIEELMDKLNNEYKVLLDVIDNVILVIDNEMKILFVNRKGRKLIGENVLMQPCKALKMDNCSTEKCCIMRYLHGLQPLDNLHKDGSVEKVTVSRFYDNQNNPQGFIIVATDITELSNMKKELLIGEEIYKLALKQANTTLWQYDVLNHTIEQLFCPDEVALGILDINKTYYNIPESLVEAKIISQEDGLRVRKLCQEIEKGRPETSIELKMKRGDGEERWISLKCSTIFDEQGRAVKSIGIGKDITDFVELKSKYEIEREYREALGKDALSYIEVNLTMNEVIDRKIAKNNFIDFYDGKNYEKSILKLSENSIPSEYGKVLRELNRQNLLNNYRDGKRKLDLEYQFYNKFKDNYNFIQITLYLIEFNKDIYACGYIKDINENKVHDLVLKKKIELDPLTGLYNREAIEIKTNEIIQNFPENNHAIMILDIDNFKQVNDNFGHLYGDAFLCEISRKIKSKFRNDDLVARLGGDEYLVLMKNISNSELAIDKANDLCKLIEGAYGTGGTKVKVTVSVGVVLYPNHGKTFDELYHHGDQALYKIKKNNKNGVCLYDESLEISDGQLDKVNNIVDRATKKFSDNVGEYIFRILYKCQDLNETITAVLELLGMHYYMSQNLIIVRDLDIGKYKVNNYWSSKNEDLTKVIDVTYHDYWPEYVRQFDDEGILWVNDIKASDVSPAIKTLYANSKTRMVISGLIKNGDDIIGIISMEHEKPYAYKAEEKEMLLTSIAIISTFLVKKYQEKEKNQYLNAIQMILDFQENGIYVIDPNTYKLVYYNHKIKHIFNQVKVGDYCYKSFRGYDEPCADCPIKDMKDSDLSYTKLIYNCNISAQLETTVKRVRWINGQDVAAVTSIDITKYYNEK</sequence>
<dbReference type="CDD" id="cd00130">
    <property type="entry name" value="PAS"/>
    <property type="match status" value="2"/>
</dbReference>
<dbReference type="SUPFAM" id="SSF55785">
    <property type="entry name" value="PYP-like sensor domain (PAS domain)"/>
    <property type="match status" value="2"/>
</dbReference>
<dbReference type="SUPFAM" id="SSF55073">
    <property type="entry name" value="Nucleotide cyclase"/>
    <property type="match status" value="1"/>
</dbReference>
<dbReference type="EC" id="2.7.7.65" evidence="3"/>
<evidence type="ECO:0000313" key="3">
    <source>
        <dbReference type="EMBL" id="MDB7084680.1"/>
    </source>
</evidence>
<feature type="domain" description="GGDEF" evidence="2">
    <location>
        <begin position="428"/>
        <end position="561"/>
    </location>
</feature>
<dbReference type="GO" id="GO:0052621">
    <property type="term" value="F:diguanylate cyclase activity"/>
    <property type="evidence" value="ECO:0007669"/>
    <property type="project" value="UniProtKB-EC"/>
</dbReference>
<accession>A0AB35IPE2</accession>
<dbReference type="Proteomes" id="UP001211987">
    <property type="component" value="Unassembled WGS sequence"/>
</dbReference>
<dbReference type="InterPro" id="IPR001610">
    <property type="entry name" value="PAC"/>
</dbReference>
<reference evidence="3" key="1">
    <citation type="submission" date="2023-01" db="EMBL/GenBank/DDBJ databases">
        <title>Human gut microbiome strain richness.</title>
        <authorList>
            <person name="Chen-Liaw A."/>
        </authorList>
    </citation>
    <scope>NUCLEOTIDE SEQUENCE</scope>
    <source>
        <strain evidence="3">1001217st2_G6_1001217B_191108</strain>
    </source>
</reference>
<dbReference type="Pfam" id="PF13426">
    <property type="entry name" value="PAS_9"/>
    <property type="match status" value="2"/>
</dbReference>
<proteinExistence type="predicted"/>
<keyword evidence="3" id="KW-0548">Nucleotidyltransferase</keyword>
<dbReference type="AlphaFoldDB" id="A0AB35IPE2"/>
<dbReference type="InterPro" id="IPR000014">
    <property type="entry name" value="PAS"/>
</dbReference>
<dbReference type="NCBIfam" id="TIGR00229">
    <property type="entry name" value="sensory_box"/>
    <property type="match status" value="1"/>
</dbReference>
<evidence type="ECO:0000259" key="1">
    <source>
        <dbReference type="PROSITE" id="PS50113"/>
    </source>
</evidence>
<dbReference type="PROSITE" id="PS50887">
    <property type="entry name" value="GGDEF"/>
    <property type="match status" value="1"/>
</dbReference>
<organism evidence="3 4">
    <name type="scientific">Thomasclavelia ramosa</name>
    <dbReference type="NCBI Taxonomy" id="1547"/>
    <lineage>
        <taxon>Bacteria</taxon>
        <taxon>Bacillati</taxon>
        <taxon>Bacillota</taxon>
        <taxon>Erysipelotrichia</taxon>
        <taxon>Erysipelotrichales</taxon>
        <taxon>Coprobacillaceae</taxon>
        <taxon>Thomasclavelia</taxon>
    </lineage>
</organism>
<protein>
    <submittedName>
        <fullName evidence="3">Diguanylate cyclase</fullName>
        <ecNumber evidence="3">2.7.7.65</ecNumber>
    </submittedName>
</protein>
<feature type="domain" description="PAC" evidence="1">
    <location>
        <begin position="212"/>
        <end position="264"/>
    </location>
</feature>
<dbReference type="InterPro" id="IPR043128">
    <property type="entry name" value="Rev_trsase/Diguanyl_cyclase"/>
</dbReference>
<dbReference type="CDD" id="cd01949">
    <property type="entry name" value="GGDEF"/>
    <property type="match status" value="1"/>
</dbReference>
<dbReference type="InterPro" id="IPR000160">
    <property type="entry name" value="GGDEF_dom"/>
</dbReference>
<dbReference type="PANTHER" id="PTHR46663">
    <property type="entry name" value="DIGUANYLATE CYCLASE DGCT-RELATED"/>
    <property type="match status" value="1"/>
</dbReference>
<dbReference type="Gene3D" id="3.30.450.20">
    <property type="entry name" value="PAS domain"/>
    <property type="match status" value="2"/>
</dbReference>
<comment type="caution">
    <text evidence="3">The sequence shown here is derived from an EMBL/GenBank/DDBJ whole genome shotgun (WGS) entry which is preliminary data.</text>
</comment>
<name>A0AB35IPE2_9FIRM</name>
<dbReference type="SMART" id="SM00086">
    <property type="entry name" value="PAC"/>
    <property type="match status" value="2"/>
</dbReference>
<evidence type="ECO:0000313" key="4">
    <source>
        <dbReference type="Proteomes" id="UP001211987"/>
    </source>
</evidence>
<dbReference type="PANTHER" id="PTHR46663:SF4">
    <property type="entry name" value="DIGUANYLATE CYCLASE DGCT-RELATED"/>
    <property type="match status" value="1"/>
</dbReference>
<dbReference type="NCBIfam" id="TIGR00254">
    <property type="entry name" value="GGDEF"/>
    <property type="match status" value="1"/>
</dbReference>